<proteinExistence type="predicted"/>
<name>X1CSZ9_9ZZZZ</name>
<evidence type="ECO:0000313" key="1">
    <source>
        <dbReference type="EMBL" id="GAH11571.1"/>
    </source>
</evidence>
<dbReference type="AlphaFoldDB" id="X1CSZ9"/>
<accession>X1CSZ9</accession>
<protein>
    <submittedName>
        <fullName evidence="1">Uncharacterized protein</fullName>
    </submittedName>
</protein>
<organism evidence="1">
    <name type="scientific">marine sediment metagenome</name>
    <dbReference type="NCBI Taxonomy" id="412755"/>
    <lineage>
        <taxon>unclassified sequences</taxon>
        <taxon>metagenomes</taxon>
        <taxon>ecological metagenomes</taxon>
    </lineage>
</organism>
<dbReference type="EMBL" id="BART01032495">
    <property type="protein sequence ID" value="GAH11571.1"/>
    <property type="molecule type" value="Genomic_DNA"/>
</dbReference>
<sequence length="30" mass="2827">MDLGVDDAVIVGAVTVVGLEAIASTGLGSP</sequence>
<feature type="non-terminal residue" evidence="1">
    <location>
        <position position="30"/>
    </location>
</feature>
<reference evidence="1" key="1">
    <citation type="journal article" date="2014" name="Front. Microbiol.">
        <title>High frequency of phylogenetically diverse reductive dehalogenase-homologous genes in deep subseafloor sedimentary metagenomes.</title>
        <authorList>
            <person name="Kawai M."/>
            <person name="Futagami T."/>
            <person name="Toyoda A."/>
            <person name="Takaki Y."/>
            <person name="Nishi S."/>
            <person name="Hori S."/>
            <person name="Arai W."/>
            <person name="Tsubouchi T."/>
            <person name="Morono Y."/>
            <person name="Uchiyama I."/>
            <person name="Ito T."/>
            <person name="Fujiyama A."/>
            <person name="Inagaki F."/>
            <person name="Takami H."/>
        </authorList>
    </citation>
    <scope>NUCLEOTIDE SEQUENCE</scope>
    <source>
        <strain evidence="1">Expedition CK06-06</strain>
    </source>
</reference>
<comment type="caution">
    <text evidence="1">The sequence shown here is derived from an EMBL/GenBank/DDBJ whole genome shotgun (WGS) entry which is preliminary data.</text>
</comment>
<gene>
    <name evidence="1" type="ORF">S01H4_56140</name>
</gene>